<evidence type="ECO:0000256" key="6">
    <source>
        <dbReference type="ARBA" id="ARBA00022840"/>
    </source>
</evidence>
<dbReference type="Gene3D" id="2.60.120.560">
    <property type="entry name" value="Exo-inulinase, domain 1"/>
    <property type="match status" value="1"/>
</dbReference>
<dbReference type="OrthoDB" id="6111975at2"/>
<keyword evidence="9" id="KW-0812">Transmembrane</keyword>
<keyword evidence="6 7" id="KW-0067">ATP-binding</keyword>
<feature type="transmembrane region" description="Helical" evidence="9">
    <location>
        <begin position="416"/>
        <end position="437"/>
    </location>
</feature>
<keyword evidence="9" id="KW-1133">Transmembrane helix</keyword>
<evidence type="ECO:0000313" key="12">
    <source>
        <dbReference type="Proteomes" id="UP000237819"/>
    </source>
</evidence>
<dbReference type="GO" id="GO:0005524">
    <property type="term" value="F:ATP binding"/>
    <property type="evidence" value="ECO:0007669"/>
    <property type="project" value="UniProtKB-UniRule"/>
</dbReference>
<dbReference type="EC" id="2.7.11.1" evidence="1"/>
<dbReference type="InterPro" id="IPR041916">
    <property type="entry name" value="Anti_sigma_zinc_sf"/>
</dbReference>
<protein>
    <recommendedName>
        <fullName evidence="1">non-specific serine/threonine protein kinase</fullName>
        <ecNumber evidence="1">2.7.11.1</ecNumber>
    </recommendedName>
</protein>
<evidence type="ECO:0000256" key="1">
    <source>
        <dbReference type="ARBA" id="ARBA00012513"/>
    </source>
</evidence>
<comment type="caution">
    <text evidence="11">The sequence shown here is derived from an EMBL/GenBank/DDBJ whole genome shotgun (WGS) entry which is preliminary data.</text>
</comment>
<evidence type="ECO:0000313" key="11">
    <source>
        <dbReference type="EMBL" id="PQO44103.1"/>
    </source>
</evidence>
<feature type="binding site" evidence="7">
    <location>
        <position position="120"/>
    </location>
    <ligand>
        <name>ATP</name>
        <dbReference type="ChEBI" id="CHEBI:30616"/>
    </ligand>
</feature>
<sequence>MSEADAHHPSREQLEAFFHGALPEEERQAIEDHVANCDLCCEVLRQTPHDAFVERIHAACSPLTELIQGPTPTVATVSLDIPSQLRDHPRYRLIRRLGAGGMGVVYQAEHRLMERPVALKVIHKRLVNSDIAVERFRLEVKAAARLSHRNIVAAYDAEQADDLHFLVMEYIDGVSLSEIVRKRGPLSVLHACNFAMQAAQGMQHAHEQGMVHRDIKPQNMMRTTRGVIKILDFGLARLATKEETGEEGLTEDFATLGTPDYIAPEQAHDSKRADIRSDIYSLGCTLYYLLAAQAPFPDGTSLDKVIAHSERQPTSLTELRPDLPAEVAAIVARMMDKDPADRFQTPAEVVAALRPFGIPDAEPTPEEPRSAVAPTTPSSPPKPSVPQPLAAQTIKPPAKPSPSVRSSPRVPGNGSWRWIVLLAGGCLVVVVAVILAVSSGESADTNPVTQPPPSPIAQDGQPWVNLLPQLDLSADVVAGDWSMTGDGLHVDAFDGARLMIPYQPAREYDFEVTFTRLSGTQSIALHFLDGDGNATFDIDGWGENLVGIQNVDGQTMNANRTGVSRHELTNGETYTALLRVRRDRVDAYLNGDLMHSYRGDGSNLSMLDLWRMPRPTLGIGAYDSETIFRQIRIRNISN</sequence>
<keyword evidence="9" id="KW-0472">Membrane</keyword>
<evidence type="ECO:0000256" key="5">
    <source>
        <dbReference type="ARBA" id="ARBA00022777"/>
    </source>
</evidence>
<evidence type="ECO:0000256" key="2">
    <source>
        <dbReference type="ARBA" id="ARBA00022527"/>
    </source>
</evidence>
<evidence type="ECO:0000256" key="8">
    <source>
        <dbReference type="SAM" id="MobiDB-lite"/>
    </source>
</evidence>
<feature type="domain" description="Protein kinase" evidence="10">
    <location>
        <begin position="91"/>
        <end position="357"/>
    </location>
</feature>
<dbReference type="InterPro" id="IPR017441">
    <property type="entry name" value="Protein_kinase_ATP_BS"/>
</dbReference>
<proteinExistence type="predicted"/>
<dbReference type="InterPro" id="IPR000719">
    <property type="entry name" value="Prot_kinase_dom"/>
</dbReference>
<dbReference type="Pfam" id="PF00069">
    <property type="entry name" value="Pkinase"/>
    <property type="match status" value="1"/>
</dbReference>
<dbReference type="AlphaFoldDB" id="A0A2S8GI26"/>
<dbReference type="FunFam" id="1.10.510.10:FF:000021">
    <property type="entry name" value="Serine/threonine protein kinase"/>
    <property type="match status" value="1"/>
</dbReference>
<dbReference type="SMART" id="SM00220">
    <property type="entry name" value="S_TKc"/>
    <property type="match status" value="1"/>
</dbReference>
<evidence type="ECO:0000256" key="3">
    <source>
        <dbReference type="ARBA" id="ARBA00022679"/>
    </source>
</evidence>
<evidence type="ECO:0000256" key="7">
    <source>
        <dbReference type="PROSITE-ProRule" id="PRU10141"/>
    </source>
</evidence>
<evidence type="ECO:0000256" key="9">
    <source>
        <dbReference type="SAM" id="Phobius"/>
    </source>
</evidence>
<dbReference type="PROSITE" id="PS50011">
    <property type="entry name" value="PROTEIN_KINASE_DOM"/>
    <property type="match status" value="1"/>
</dbReference>
<keyword evidence="3" id="KW-0808">Transferase</keyword>
<feature type="region of interest" description="Disordered" evidence="8">
    <location>
        <begin position="357"/>
        <end position="410"/>
    </location>
</feature>
<evidence type="ECO:0000256" key="4">
    <source>
        <dbReference type="ARBA" id="ARBA00022741"/>
    </source>
</evidence>
<dbReference type="Gene3D" id="1.10.10.1320">
    <property type="entry name" value="Anti-sigma factor, zinc-finger domain"/>
    <property type="match status" value="1"/>
</dbReference>
<dbReference type="GO" id="GO:0004674">
    <property type="term" value="F:protein serine/threonine kinase activity"/>
    <property type="evidence" value="ECO:0007669"/>
    <property type="project" value="UniProtKB-KW"/>
</dbReference>
<organism evidence="11 12">
    <name type="scientific">Blastopirellula marina</name>
    <dbReference type="NCBI Taxonomy" id="124"/>
    <lineage>
        <taxon>Bacteria</taxon>
        <taxon>Pseudomonadati</taxon>
        <taxon>Planctomycetota</taxon>
        <taxon>Planctomycetia</taxon>
        <taxon>Pirellulales</taxon>
        <taxon>Pirellulaceae</taxon>
        <taxon>Blastopirellula</taxon>
    </lineage>
</organism>
<accession>A0A2S8GI26</accession>
<reference evidence="11 12" key="1">
    <citation type="submission" date="2018-02" db="EMBL/GenBank/DDBJ databases">
        <title>Comparative genomes isolates from brazilian mangrove.</title>
        <authorList>
            <person name="Araujo J.E."/>
            <person name="Taketani R.G."/>
            <person name="Silva M.C.P."/>
            <person name="Loureco M.V."/>
            <person name="Andreote F.D."/>
        </authorList>
    </citation>
    <scope>NUCLEOTIDE SEQUENCE [LARGE SCALE GENOMIC DNA]</scope>
    <source>
        <strain evidence="11 12">Nap-Phe MGV</strain>
    </source>
</reference>
<evidence type="ECO:0000259" key="10">
    <source>
        <dbReference type="PROSITE" id="PS50011"/>
    </source>
</evidence>
<keyword evidence="5" id="KW-0418">Kinase</keyword>
<feature type="compositionally biased region" description="Low complexity" evidence="8">
    <location>
        <begin position="401"/>
        <end position="410"/>
    </location>
</feature>
<dbReference type="SUPFAM" id="SSF56112">
    <property type="entry name" value="Protein kinase-like (PK-like)"/>
    <property type="match status" value="1"/>
</dbReference>
<name>A0A2S8GI26_9BACT</name>
<dbReference type="CDD" id="cd14014">
    <property type="entry name" value="STKc_PknB_like"/>
    <property type="match status" value="1"/>
</dbReference>
<gene>
    <name evidence="11" type="ORF">C5Y93_21445</name>
</gene>
<dbReference type="Gene3D" id="3.30.200.20">
    <property type="entry name" value="Phosphorylase Kinase, domain 1"/>
    <property type="match status" value="1"/>
</dbReference>
<dbReference type="PANTHER" id="PTHR43289:SF6">
    <property type="entry name" value="SERINE_THREONINE-PROTEIN KINASE NEKL-3"/>
    <property type="match status" value="1"/>
</dbReference>
<dbReference type="PROSITE" id="PS00107">
    <property type="entry name" value="PROTEIN_KINASE_ATP"/>
    <property type="match status" value="1"/>
</dbReference>
<dbReference type="InterPro" id="IPR011009">
    <property type="entry name" value="Kinase-like_dom_sf"/>
</dbReference>
<dbReference type="RefSeq" id="WP_105337502.1">
    <property type="nucleotide sequence ID" value="NZ_PUHZ01000021.1"/>
</dbReference>
<dbReference type="Gene3D" id="1.10.510.10">
    <property type="entry name" value="Transferase(Phosphotransferase) domain 1"/>
    <property type="match status" value="1"/>
</dbReference>
<dbReference type="EMBL" id="PUHZ01000021">
    <property type="protein sequence ID" value="PQO44103.1"/>
    <property type="molecule type" value="Genomic_DNA"/>
</dbReference>
<dbReference type="PANTHER" id="PTHR43289">
    <property type="entry name" value="MITOGEN-ACTIVATED PROTEIN KINASE KINASE KINASE 20-RELATED"/>
    <property type="match status" value="1"/>
</dbReference>
<keyword evidence="2" id="KW-0723">Serine/threonine-protein kinase</keyword>
<keyword evidence="4 7" id="KW-0547">Nucleotide-binding</keyword>
<feature type="compositionally biased region" description="Pro residues" evidence="8">
    <location>
        <begin position="377"/>
        <end position="386"/>
    </location>
</feature>
<dbReference type="Proteomes" id="UP000237819">
    <property type="component" value="Unassembled WGS sequence"/>
</dbReference>